<evidence type="ECO:0000313" key="2">
    <source>
        <dbReference type="Proteomes" id="UP000886520"/>
    </source>
</evidence>
<dbReference type="EMBL" id="JABFUD020000013">
    <property type="protein sequence ID" value="KAI5071078.1"/>
    <property type="molecule type" value="Genomic_DNA"/>
</dbReference>
<comment type="caution">
    <text evidence="1">The sequence shown here is derived from an EMBL/GenBank/DDBJ whole genome shotgun (WGS) entry which is preliminary data.</text>
</comment>
<reference evidence="1" key="1">
    <citation type="submission" date="2021-01" db="EMBL/GenBank/DDBJ databases">
        <title>Adiantum capillus-veneris genome.</title>
        <authorList>
            <person name="Fang Y."/>
            <person name="Liao Q."/>
        </authorList>
    </citation>
    <scope>NUCLEOTIDE SEQUENCE</scope>
    <source>
        <strain evidence="1">H3</strain>
        <tissue evidence="1">Leaf</tissue>
    </source>
</reference>
<gene>
    <name evidence="1" type="ORF">GOP47_0013329</name>
</gene>
<keyword evidence="2" id="KW-1185">Reference proteome</keyword>
<accession>A0A9D4ZD30</accession>
<organism evidence="1 2">
    <name type="scientific">Adiantum capillus-veneris</name>
    <name type="common">Maidenhair fern</name>
    <dbReference type="NCBI Taxonomy" id="13818"/>
    <lineage>
        <taxon>Eukaryota</taxon>
        <taxon>Viridiplantae</taxon>
        <taxon>Streptophyta</taxon>
        <taxon>Embryophyta</taxon>
        <taxon>Tracheophyta</taxon>
        <taxon>Polypodiopsida</taxon>
        <taxon>Polypodiidae</taxon>
        <taxon>Polypodiales</taxon>
        <taxon>Pteridineae</taxon>
        <taxon>Pteridaceae</taxon>
        <taxon>Vittarioideae</taxon>
        <taxon>Adiantum</taxon>
    </lineage>
</organism>
<dbReference type="AlphaFoldDB" id="A0A9D4ZD30"/>
<proteinExistence type="predicted"/>
<sequence length="102" mass="10815">MAAGRDSRTSCESTCKPNKLFSRPSGIIPGPCGSGNVVVAADSNATSPNELVPFTLTCTFACAAFSLQLSLPKQHIEASTVLRSIRNRPLSVSQQHLKLCIL</sequence>
<name>A0A9D4ZD30_ADICA</name>
<protein>
    <submittedName>
        <fullName evidence="1">Uncharacterized protein</fullName>
    </submittedName>
</protein>
<dbReference type="Proteomes" id="UP000886520">
    <property type="component" value="Chromosome 13"/>
</dbReference>
<evidence type="ECO:0000313" key="1">
    <source>
        <dbReference type="EMBL" id="KAI5071078.1"/>
    </source>
</evidence>